<keyword evidence="1" id="KW-0472">Membrane</keyword>
<proteinExistence type="predicted"/>
<name>A0A1I5L4A5_9BACT</name>
<dbReference type="STRING" id="223786.SAMN05216234_10228"/>
<dbReference type="AlphaFoldDB" id="A0A1I5L4A5"/>
<dbReference type="Proteomes" id="UP000199227">
    <property type="component" value="Unassembled WGS sequence"/>
</dbReference>
<feature type="domain" description="Glycosyltransferase Maf N-terminal" evidence="3">
    <location>
        <begin position="77"/>
        <end position="191"/>
    </location>
</feature>
<feature type="domain" description="6-hydroxymethylpterin diphosphokinase MptE-like" evidence="2">
    <location>
        <begin position="207"/>
        <end position="377"/>
    </location>
</feature>
<evidence type="ECO:0000313" key="4">
    <source>
        <dbReference type="EMBL" id="SFO92038.1"/>
    </source>
</evidence>
<evidence type="ECO:0000259" key="3">
    <source>
        <dbReference type="Pfam" id="PF20157"/>
    </source>
</evidence>
<keyword evidence="5" id="KW-1185">Reference proteome</keyword>
<dbReference type="InterPro" id="IPR002826">
    <property type="entry name" value="MptE-like"/>
</dbReference>
<dbReference type="Pfam" id="PF01973">
    <property type="entry name" value="MptE-like"/>
    <property type="match status" value="1"/>
</dbReference>
<keyword evidence="1" id="KW-0812">Transmembrane</keyword>
<accession>A0A1I5L4A5</accession>
<dbReference type="RefSeq" id="WP_092910028.1">
    <property type="nucleotide sequence ID" value="NZ_CP136592.1"/>
</dbReference>
<evidence type="ECO:0000256" key="1">
    <source>
        <dbReference type="SAM" id="Phobius"/>
    </source>
</evidence>
<evidence type="ECO:0000313" key="5">
    <source>
        <dbReference type="Proteomes" id="UP000199227"/>
    </source>
</evidence>
<dbReference type="OrthoDB" id="8867611at2"/>
<dbReference type="PANTHER" id="PTHR41786:SF1">
    <property type="entry name" value="6-HYDROXYMETHYLPTERIN DIPHOSPHOKINASE MPTE-LIKE DOMAIN-CONTAINING PROTEIN"/>
    <property type="match status" value="1"/>
</dbReference>
<protein>
    <submittedName>
        <fullName evidence="4">Uncharacterized conserved protein</fullName>
    </submittedName>
</protein>
<dbReference type="EMBL" id="FOXB01000002">
    <property type="protein sequence ID" value="SFO92038.1"/>
    <property type="molecule type" value="Genomic_DNA"/>
</dbReference>
<reference evidence="4 5" key="1">
    <citation type="submission" date="2016-10" db="EMBL/GenBank/DDBJ databases">
        <authorList>
            <person name="de Groot N.N."/>
        </authorList>
    </citation>
    <scope>NUCLEOTIDE SEQUENCE [LARGE SCALE GENOMIC DNA]</scope>
    <source>
        <strain evidence="4 5">EP1-55-1</strain>
    </source>
</reference>
<evidence type="ECO:0000259" key="2">
    <source>
        <dbReference type="Pfam" id="PF01973"/>
    </source>
</evidence>
<dbReference type="InterPro" id="IPR045376">
    <property type="entry name" value="Maf_N"/>
</dbReference>
<dbReference type="PANTHER" id="PTHR41786">
    <property type="entry name" value="MOTILITY ACCESSORY FACTOR MAF"/>
    <property type="match status" value="1"/>
</dbReference>
<sequence>MIFKKNIDAIMQVNPVLAAQLMTIRTNERFEVFIDEKDAANINIYDKSLEVPIYKNIPLDEINKSFKKFEEQYIRYPVIFIYGIGNGVWLKMILGMQNIKKCYIFEPNLELIYIALNLFDFSTDIYEKRLSIYWEQLVDQAELFSLCSNSEVKVFLKTYEMQIPADYYSTYYGDRIKELNKQIIKQIKHVVTGEGNDARDSLIGVDHHLANMPKMVRSYTLQSLAEQKNSDFAVIVSTGPSLAKQLPLLKEYKDFITILCVDASLPILQKEGIAPDIVFSLERVEATARFYENLDKELLKDTIFVPTSIVHPKLLENLEGMKQVISMRPFGYTRMYYLSQWGYIGIGMSAANMAFDFAILTGYKNIAFIGQDLAFGEDGKTHSKGSIFGEKEEQYEATHKIKGYYGGEVYTTMIWQQFLHYFVRNMPHALNKKGLNVYNCTEGGAYIDGAKHIPFKDFLKQVNKSDKKDRIELKKVSSNRAEHYMRRIKKLLCIYLERLKTMKKRTEETFLEVMHTIEELESLNRDKELEKIDFDKLSDVIDKIDIIKEMFERDKAILKFANITNPIIVNAELELAKIMVSRSDKDIEKKVKMIDWIYEHKSWLFFLAGALENIIFILDKHYNTTYSEVK</sequence>
<organism evidence="4 5">
    <name type="scientific">Hydrogenimonas thermophila</name>
    <dbReference type="NCBI Taxonomy" id="223786"/>
    <lineage>
        <taxon>Bacteria</taxon>
        <taxon>Pseudomonadati</taxon>
        <taxon>Campylobacterota</taxon>
        <taxon>Epsilonproteobacteria</taxon>
        <taxon>Campylobacterales</taxon>
        <taxon>Hydrogenimonadaceae</taxon>
        <taxon>Hydrogenimonas</taxon>
    </lineage>
</organism>
<keyword evidence="1" id="KW-1133">Transmembrane helix</keyword>
<feature type="transmembrane region" description="Helical" evidence="1">
    <location>
        <begin position="73"/>
        <end position="94"/>
    </location>
</feature>
<gene>
    <name evidence="4" type="ORF">SAMN05216234_10228</name>
</gene>
<dbReference type="Pfam" id="PF20157">
    <property type="entry name" value="Maf_flag10_N"/>
    <property type="match status" value="1"/>
</dbReference>